<evidence type="ECO:0000313" key="1">
    <source>
        <dbReference type="EMBL" id="GME42462.1"/>
    </source>
</evidence>
<protein>
    <submittedName>
        <fullName evidence="1">Tubulin polyglutamylase ttll6-like isoform x1</fullName>
    </submittedName>
</protein>
<proteinExistence type="predicted"/>
<name>A0ACB5SII2_9PEZI</name>
<keyword evidence="2" id="KW-1185">Reference proteome</keyword>
<evidence type="ECO:0000313" key="2">
    <source>
        <dbReference type="Proteomes" id="UP001165186"/>
    </source>
</evidence>
<comment type="caution">
    <text evidence="1">The sequence shown here is derived from an EMBL/GenBank/DDBJ whole genome shotgun (WGS) entry which is preliminary data.</text>
</comment>
<dbReference type="EMBL" id="BSXG01000103">
    <property type="protein sequence ID" value="GME42462.1"/>
    <property type="molecule type" value="Genomic_DNA"/>
</dbReference>
<accession>A0ACB5SII2</accession>
<organism evidence="1 2">
    <name type="scientific">Neofusicoccum parvum</name>
    <dbReference type="NCBI Taxonomy" id="310453"/>
    <lineage>
        <taxon>Eukaryota</taxon>
        <taxon>Fungi</taxon>
        <taxon>Dikarya</taxon>
        <taxon>Ascomycota</taxon>
        <taxon>Pezizomycotina</taxon>
        <taxon>Dothideomycetes</taxon>
        <taxon>Dothideomycetes incertae sedis</taxon>
        <taxon>Botryosphaeriales</taxon>
        <taxon>Botryosphaeriaceae</taxon>
        <taxon>Neofusicoccum</taxon>
    </lineage>
</organism>
<dbReference type="Proteomes" id="UP001165186">
    <property type="component" value="Unassembled WGS sequence"/>
</dbReference>
<gene>
    <name evidence="1" type="primary">g7258</name>
    <name evidence="1" type="ORF">NpPPO83_00007258</name>
</gene>
<reference evidence="1" key="1">
    <citation type="submission" date="2024-09" db="EMBL/GenBank/DDBJ databases">
        <title>Draft Genome Sequences of Neofusicoccum parvum.</title>
        <authorList>
            <person name="Ashida A."/>
            <person name="Camagna M."/>
            <person name="Tanaka A."/>
            <person name="Takemoto D."/>
        </authorList>
    </citation>
    <scope>NUCLEOTIDE SEQUENCE</scope>
    <source>
        <strain evidence="1">PPO83</strain>
    </source>
</reference>
<sequence>MFPSLLRQANSTILLRVPTLQTLPSHASLGSPSFPPTVSDTPFPSLRLITPRTRFYVHTPSRPFAFPTPPSLSPSAKTTFGPFPSPHTLADLHALAYTNRVAIPIEPCLQCQLKNLPCPTTTNSPAHAGFGPVVTAGGATLPRPRTTHPRFPACLRCIRAGEADACIAQRRATPAERAAIADAGSSQAQQLQLELGTVLLPTDRDVLSPELWERKMVRREELLAAAAKREAKAGLAPKRVEGWRSGREEVRKGQERDRVLLSGRGREAVLLPHERWGCRWVGKREREEWEFVEMAVRKIEADEEAMKSGGVGLGVGI</sequence>